<reference evidence="2 3" key="1">
    <citation type="submission" date="2015-01" db="EMBL/GenBank/DDBJ databases">
        <title>Evolution of Trichinella species and genotypes.</title>
        <authorList>
            <person name="Korhonen P.K."/>
            <person name="Edoardo P."/>
            <person name="Giuseppe L.R."/>
            <person name="Gasser R.B."/>
        </authorList>
    </citation>
    <scope>NUCLEOTIDE SEQUENCE [LARGE SCALE GENOMIC DNA]</scope>
    <source>
        <strain evidence="2">ISS13</strain>
    </source>
</reference>
<organism evidence="2 3">
    <name type="scientific">Trichinella pseudospiralis</name>
    <name type="common">Parasitic roundworm</name>
    <dbReference type="NCBI Taxonomy" id="6337"/>
    <lineage>
        <taxon>Eukaryota</taxon>
        <taxon>Metazoa</taxon>
        <taxon>Ecdysozoa</taxon>
        <taxon>Nematoda</taxon>
        <taxon>Enoplea</taxon>
        <taxon>Dorylaimia</taxon>
        <taxon>Trichinellida</taxon>
        <taxon>Trichinellidae</taxon>
        <taxon>Trichinella</taxon>
    </lineage>
</organism>
<name>A0A0V1AQD3_TRIPS</name>
<proteinExistence type="predicted"/>
<feature type="compositionally biased region" description="Basic and acidic residues" evidence="1">
    <location>
        <begin position="1"/>
        <end position="19"/>
    </location>
</feature>
<accession>A0A0V1AQD3</accession>
<feature type="region of interest" description="Disordered" evidence="1">
    <location>
        <begin position="39"/>
        <end position="73"/>
    </location>
</feature>
<dbReference type="EMBL" id="JYDR01005580">
    <property type="protein sequence ID" value="KRY26492.1"/>
    <property type="molecule type" value="Genomic_DNA"/>
</dbReference>
<evidence type="ECO:0000313" key="3">
    <source>
        <dbReference type="Proteomes" id="UP000054632"/>
    </source>
</evidence>
<gene>
    <name evidence="2" type="ORF">T4A_11123</name>
</gene>
<comment type="caution">
    <text evidence="2">The sequence shown here is derived from an EMBL/GenBank/DDBJ whole genome shotgun (WGS) entry which is preliminary data.</text>
</comment>
<evidence type="ECO:0000313" key="2">
    <source>
        <dbReference type="EMBL" id="KRY26492.1"/>
    </source>
</evidence>
<dbReference type="AlphaFoldDB" id="A0A0V1AQD3"/>
<protein>
    <submittedName>
        <fullName evidence="2">Uncharacterized protein</fullName>
    </submittedName>
</protein>
<feature type="region of interest" description="Disordered" evidence="1">
    <location>
        <begin position="1"/>
        <end position="23"/>
    </location>
</feature>
<dbReference type="Proteomes" id="UP000054632">
    <property type="component" value="Unassembled WGS sequence"/>
</dbReference>
<sequence>MDHNRTHSSALEHHRESRPATRCNQCVCHLAPPVITKTIKQQNHAGGGNSNNEQYVPSHSTQSFASDYANLQE</sequence>
<evidence type="ECO:0000256" key="1">
    <source>
        <dbReference type="SAM" id="MobiDB-lite"/>
    </source>
</evidence>